<reference evidence="1 2" key="1">
    <citation type="submission" date="2018-08" db="EMBL/GenBank/DDBJ databases">
        <title>Recombination of ecologically and evolutionarily significant loci maintains genetic cohesion in the Pseudomonas syringae species complex.</title>
        <authorList>
            <person name="Dillon M."/>
            <person name="Thakur S."/>
            <person name="Almeida R.N.D."/>
            <person name="Weir B.S."/>
            <person name="Guttman D.S."/>
        </authorList>
    </citation>
    <scope>NUCLEOTIDE SEQUENCE [LARGE SCALE GENOMIC DNA]</scope>
    <source>
        <strain evidence="1 2">88_10</strain>
    </source>
</reference>
<dbReference type="Proteomes" id="UP000282378">
    <property type="component" value="Unassembled WGS sequence"/>
</dbReference>
<dbReference type="EMBL" id="RBNL01002685">
    <property type="protein sequence ID" value="RML67269.1"/>
    <property type="molecule type" value="Genomic_DNA"/>
</dbReference>
<accession>A0A3M2XU85</accession>
<keyword evidence="1" id="KW-0347">Helicase</keyword>
<name>A0A3M2XU85_PSEYM</name>
<dbReference type="GO" id="GO:0004386">
    <property type="term" value="F:helicase activity"/>
    <property type="evidence" value="ECO:0007669"/>
    <property type="project" value="UniProtKB-KW"/>
</dbReference>
<organism evidence="1 2">
    <name type="scientific">Pseudomonas syringae pv. maculicola</name>
    <dbReference type="NCBI Taxonomy" id="59511"/>
    <lineage>
        <taxon>Bacteria</taxon>
        <taxon>Pseudomonadati</taxon>
        <taxon>Pseudomonadota</taxon>
        <taxon>Gammaproteobacteria</taxon>
        <taxon>Pseudomonadales</taxon>
        <taxon>Pseudomonadaceae</taxon>
        <taxon>Pseudomonas</taxon>
    </lineage>
</organism>
<gene>
    <name evidence="1" type="ORF">APX70_07455</name>
</gene>
<proteinExistence type="predicted"/>
<sequence>CERPRHRFIGGVIPEHIREMGIELKKGFARLDDLFTRLTELLKEGMDGEVNIGIASHQAEEWYPLFGSLLARAHGNWELWTAFTAE</sequence>
<keyword evidence="1" id="KW-0378">Hydrolase</keyword>
<keyword evidence="1" id="KW-0547">Nucleotide-binding</keyword>
<comment type="caution">
    <text evidence="1">The sequence shown here is derived from an EMBL/GenBank/DDBJ whole genome shotgun (WGS) entry which is preliminary data.</text>
</comment>
<dbReference type="AlphaFoldDB" id="A0A3M2XU85"/>
<feature type="non-terminal residue" evidence="1">
    <location>
        <position position="86"/>
    </location>
</feature>
<evidence type="ECO:0000313" key="1">
    <source>
        <dbReference type="EMBL" id="RML67269.1"/>
    </source>
</evidence>
<feature type="non-terminal residue" evidence="1">
    <location>
        <position position="1"/>
    </location>
</feature>
<keyword evidence="1" id="KW-0067">ATP-binding</keyword>
<evidence type="ECO:0000313" key="2">
    <source>
        <dbReference type="Proteomes" id="UP000282378"/>
    </source>
</evidence>
<protein>
    <submittedName>
        <fullName evidence="1">ATP-dependent helicase, DinG family</fullName>
    </submittedName>
</protein>